<dbReference type="EMBL" id="JACSQV010000015">
    <property type="protein sequence ID" value="MBD7919726.1"/>
    <property type="molecule type" value="Genomic_DNA"/>
</dbReference>
<dbReference type="SUPFAM" id="SSF52540">
    <property type="entry name" value="P-loop containing nucleoside triphosphate hydrolases"/>
    <property type="match status" value="1"/>
</dbReference>
<dbReference type="Gene3D" id="3.40.50.300">
    <property type="entry name" value="P-loop containing nucleotide triphosphate hydrolases"/>
    <property type="match status" value="1"/>
</dbReference>
<protein>
    <submittedName>
        <fullName evidence="1">Pilus assembly protein FlpE</fullName>
    </submittedName>
</protein>
<accession>A0ABR8QHA0</accession>
<evidence type="ECO:0000313" key="2">
    <source>
        <dbReference type="Proteomes" id="UP000604241"/>
    </source>
</evidence>
<dbReference type="InterPro" id="IPR027417">
    <property type="entry name" value="P-loop_NTPase"/>
</dbReference>
<sequence>MVVGVVGAAGGVGASTLAALVARRLSRTTSTALVDLDRGAGGLDVVVGIEEVDGARWPDLHGAGGDVRGSDVVALLPRWGACAVLSADRTRPTAVEPGVRLDVLHALACEVGALVLDLDRGTVVDGDAPLAACDAVVVAARADLRCVAGALALRPRLDEAATRRGLVVRTGAAAALGPGDVAAASGLDVWHVARHDRALAARAERVGPGGRGPAARSADAVVRRLGIAT</sequence>
<name>A0ABR8QHA0_9CELL</name>
<reference evidence="1 2" key="1">
    <citation type="submission" date="2020-08" db="EMBL/GenBank/DDBJ databases">
        <title>A Genomic Blueprint of the Chicken Gut Microbiome.</title>
        <authorList>
            <person name="Gilroy R."/>
            <person name="Ravi A."/>
            <person name="Getino M."/>
            <person name="Pursley I."/>
            <person name="Horton D.L."/>
            <person name="Alikhan N.-F."/>
            <person name="Baker D."/>
            <person name="Gharbi K."/>
            <person name="Hall N."/>
            <person name="Watson M."/>
            <person name="Adriaenssens E.M."/>
            <person name="Foster-Nyarko E."/>
            <person name="Jarju S."/>
            <person name="Secka A."/>
            <person name="Antonio M."/>
            <person name="Oren A."/>
            <person name="Chaudhuri R."/>
            <person name="La Ragione R.M."/>
            <person name="Hildebrand F."/>
            <person name="Pallen M.J."/>
        </authorList>
    </citation>
    <scope>NUCLEOTIDE SEQUENCE [LARGE SCALE GENOMIC DNA]</scope>
    <source>
        <strain evidence="1 2">Sa3CUA2</strain>
    </source>
</reference>
<evidence type="ECO:0000313" key="1">
    <source>
        <dbReference type="EMBL" id="MBD7919726.1"/>
    </source>
</evidence>
<keyword evidence="2" id="KW-1185">Reference proteome</keyword>
<organism evidence="1 2">
    <name type="scientific">Cellulomonas avistercoris</name>
    <dbReference type="NCBI Taxonomy" id="2762242"/>
    <lineage>
        <taxon>Bacteria</taxon>
        <taxon>Bacillati</taxon>
        <taxon>Actinomycetota</taxon>
        <taxon>Actinomycetes</taxon>
        <taxon>Micrococcales</taxon>
        <taxon>Cellulomonadaceae</taxon>
        <taxon>Cellulomonas</taxon>
    </lineage>
</organism>
<dbReference type="Proteomes" id="UP000604241">
    <property type="component" value="Unassembled WGS sequence"/>
</dbReference>
<comment type="caution">
    <text evidence="1">The sequence shown here is derived from an EMBL/GenBank/DDBJ whole genome shotgun (WGS) entry which is preliminary data.</text>
</comment>
<gene>
    <name evidence="1" type="ORF">H9657_15755</name>
</gene>
<proteinExistence type="predicted"/>